<accession>A0ACB7ZEV8</accession>
<name>A0ACB7ZEV8_9ERIC</name>
<organism evidence="1 2">
    <name type="scientific">Vaccinium darrowii</name>
    <dbReference type="NCBI Taxonomy" id="229202"/>
    <lineage>
        <taxon>Eukaryota</taxon>
        <taxon>Viridiplantae</taxon>
        <taxon>Streptophyta</taxon>
        <taxon>Embryophyta</taxon>
        <taxon>Tracheophyta</taxon>
        <taxon>Spermatophyta</taxon>
        <taxon>Magnoliopsida</taxon>
        <taxon>eudicotyledons</taxon>
        <taxon>Gunneridae</taxon>
        <taxon>Pentapetalae</taxon>
        <taxon>asterids</taxon>
        <taxon>Ericales</taxon>
        <taxon>Ericaceae</taxon>
        <taxon>Vaccinioideae</taxon>
        <taxon>Vaccinieae</taxon>
        <taxon>Vaccinium</taxon>
    </lineage>
</organism>
<dbReference type="Proteomes" id="UP000828048">
    <property type="component" value="Chromosome 12"/>
</dbReference>
<comment type="caution">
    <text evidence="1">The sequence shown here is derived from an EMBL/GenBank/DDBJ whole genome shotgun (WGS) entry which is preliminary data.</text>
</comment>
<evidence type="ECO:0000313" key="2">
    <source>
        <dbReference type="Proteomes" id="UP000828048"/>
    </source>
</evidence>
<dbReference type="EMBL" id="CM037162">
    <property type="protein sequence ID" value="KAH7863943.1"/>
    <property type="molecule type" value="Genomic_DNA"/>
</dbReference>
<keyword evidence="2" id="KW-1185">Reference proteome</keyword>
<protein>
    <submittedName>
        <fullName evidence="1">Uncharacterized protein</fullName>
    </submittedName>
</protein>
<evidence type="ECO:0000313" key="1">
    <source>
        <dbReference type="EMBL" id="KAH7863943.1"/>
    </source>
</evidence>
<sequence>MIAAGDREPESPLSSPALGFPRPRFFRYRRLRREERGRKGKMGERASSFHGGSSSPWPLMEERILIRPRTVPDLLSGRRGGGFPAEERPKLTKLLLNVTIQRSLGAVQVLMSPESTVGDLIAAALRQYAKEGRRPILPSVDPSGFDLHYSQFSLETLDREERLVALGSRNFFLCPAKASPATGSGGGGGGGGVTTSCSKQAEKDNKIGVPWLKFLSL</sequence>
<gene>
    <name evidence="1" type="ORF">Vadar_023862</name>
</gene>
<proteinExistence type="predicted"/>
<reference evidence="1 2" key="1">
    <citation type="journal article" date="2021" name="Hortic Res">
        <title>High-quality reference genome and annotation aids understanding of berry development for evergreen blueberry (Vaccinium darrowii).</title>
        <authorList>
            <person name="Yu J."/>
            <person name="Hulse-Kemp A.M."/>
            <person name="Babiker E."/>
            <person name="Staton M."/>
        </authorList>
    </citation>
    <scope>NUCLEOTIDE SEQUENCE [LARGE SCALE GENOMIC DNA]</scope>
    <source>
        <strain evidence="2">cv. NJ 8807/NJ 8810</strain>
        <tissue evidence="1">Young leaf</tissue>
    </source>
</reference>